<comment type="caution">
    <text evidence="3">The sequence shown here is derived from an EMBL/GenBank/DDBJ whole genome shotgun (WGS) entry which is preliminary data.</text>
</comment>
<proteinExistence type="predicted"/>
<accession>A0AA36I3D8</accession>
<feature type="compositionally biased region" description="Basic and acidic residues" evidence="1">
    <location>
        <begin position="390"/>
        <end position="399"/>
    </location>
</feature>
<dbReference type="EMBL" id="CAUJNA010000624">
    <property type="protein sequence ID" value="CAJ1379360.1"/>
    <property type="molecule type" value="Genomic_DNA"/>
</dbReference>
<keyword evidence="4" id="KW-1185">Reference proteome</keyword>
<evidence type="ECO:0000256" key="1">
    <source>
        <dbReference type="SAM" id="MobiDB-lite"/>
    </source>
</evidence>
<evidence type="ECO:0000313" key="4">
    <source>
        <dbReference type="Proteomes" id="UP001178507"/>
    </source>
</evidence>
<dbReference type="Proteomes" id="UP001178507">
    <property type="component" value="Unassembled WGS sequence"/>
</dbReference>
<feature type="region of interest" description="Disordered" evidence="1">
    <location>
        <begin position="376"/>
        <end position="411"/>
    </location>
</feature>
<dbReference type="AlphaFoldDB" id="A0AA36I3D8"/>
<feature type="region of interest" description="Disordered" evidence="1">
    <location>
        <begin position="907"/>
        <end position="926"/>
    </location>
</feature>
<evidence type="ECO:0000313" key="3">
    <source>
        <dbReference type="EMBL" id="CAJ1379360.1"/>
    </source>
</evidence>
<dbReference type="PROSITE" id="PS51257">
    <property type="entry name" value="PROKAR_LIPOPROTEIN"/>
    <property type="match status" value="1"/>
</dbReference>
<evidence type="ECO:0000256" key="2">
    <source>
        <dbReference type="SAM" id="SignalP"/>
    </source>
</evidence>
<dbReference type="Gene3D" id="1.20.5.190">
    <property type="match status" value="1"/>
</dbReference>
<sequence>MGYLRRVPLVLLFPLALGCDVASSSGLRITGLTHNPKYNGEYVRDEDVNSQPSFWQRISENCGEVMRKGECGAKHWIKLPQGNASKAACHEACAKEGASGCCRHGTFAGMSGYGVAAPPGCALGRGRVIFEAMPNFAAVADCHGRAFVSFQAGAWALRPPTWDGVDDQLQSSTLAEGAADGNLSEGFVREWGDRQWPAKFVDADVQIQLLCPEPEDASWQLWLGILAGVAVVIALASVATLRCLPGKKQAEPREEPSENPDETWDVVLGRAEVRSSSIQKPNHLSVEGPVVLPLEGSKVWGCESTALDRAQEQASPRAAVATLILDSARKSAGELSFLKPSELRKRAEAAGLGRRQIAEAEDSRNPRAAFVSLLLTHRSPSEPGSPWLETRSEDAKSAVEESPFSKAVSVEESPFSKAVSAEAKRGKELQEHAGQKFAHMSLSPSEEESIRAEAATRIQASIRGAAVRRRSLEMAKEGAAITIQKNIRRRQVRQNISLKRRQAKAAADARIRGEERAALFRLKEKLEALKAKELRRCGEEWCCTAADLAAAEEEEQPKVAFRRLILERAREALGQLQRLTVPELKKQAQAAGFPALQVEQAEDGDEPKLALFRLLCQEPLQLQRLRQADLELGNGEAELAQVFADLKARLEQSRLRDLARLLRATGCGRKDIEEAEDEENPKQKMTQMILDVAREVLNQFQNMKMSELKRFADANGVSPVEVEDCEDTENPKVALAKLLFLRMPFNHSAASPVRYPQGGDVFSFNDLSSLSADIPEVEKMSELDKALMRMKVELVGMRVAELKQRAAAYGCTEETIEEALDEESPKLALAQLILDVARDAKDALLEMRLSELKQHALGEMGISQEEIDAAEDADNPKASLILSIFASKNREAAEPHTGASATYALEQEPHMQSGKSKDLSHSPGPHHLGPGAFGLSWWYLKEEEVEEQETASLPQAPPKTGMSVSALPLAQRPLPSSRPPLAEVSFEDAWQMPRHLWPWIAMHAELKQGQRIRLAAKAVTTAETEDSLSEVPLSQALQTAHWCWSHKYPGVAASSLVPMLFLGNEDSAVLHWVLMLLATQLWRKATFAEPREFLVDNGRLKAPGLSYFFSRRYDDADPGKTALWGQVVVGRKRGKWVKVGHCCYLPTELDGIQVLRDDFEPHEVEREALSSPRAKGKRPEAVEAGRVRLSFVQAL</sequence>
<gene>
    <name evidence="3" type="ORF">EVOR1521_LOCUS7622</name>
</gene>
<protein>
    <submittedName>
        <fullName evidence="3">Uncharacterized protein</fullName>
    </submittedName>
</protein>
<dbReference type="PROSITE" id="PS50096">
    <property type="entry name" value="IQ"/>
    <property type="match status" value="2"/>
</dbReference>
<reference evidence="3" key="1">
    <citation type="submission" date="2023-08" db="EMBL/GenBank/DDBJ databases">
        <authorList>
            <person name="Chen Y."/>
            <person name="Shah S."/>
            <person name="Dougan E. K."/>
            <person name="Thang M."/>
            <person name="Chan C."/>
        </authorList>
    </citation>
    <scope>NUCLEOTIDE SEQUENCE</scope>
</reference>
<name>A0AA36I3D8_9DINO</name>
<organism evidence="3 4">
    <name type="scientific">Effrenium voratum</name>
    <dbReference type="NCBI Taxonomy" id="2562239"/>
    <lineage>
        <taxon>Eukaryota</taxon>
        <taxon>Sar</taxon>
        <taxon>Alveolata</taxon>
        <taxon>Dinophyceae</taxon>
        <taxon>Suessiales</taxon>
        <taxon>Symbiodiniaceae</taxon>
        <taxon>Effrenium</taxon>
    </lineage>
</organism>
<feature type="chain" id="PRO_5041349152" evidence="2">
    <location>
        <begin position="19"/>
        <end position="1195"/>
    </location>
</feature>
<keyword evidence="2" id="KW-0732">Signal</keyword>
<feature type="signal peptide" evidence="2">
    <location>
        <begin position="1"/>
        <end position="18"/>
    </location>
</feature>